<dbReference type="EMBL" id="BMAU01021287">
    <property type="protein sequence ID" value="GFY09242.1"/>
    <property type="molecule type" value="Genomic_DNA"/>
</dbReference>
<keyword evidence="3" id="KW-1185">Reference proteome</keyword>
<comment type="caution">
    <text evidence="2">The sequence shown here is derived from an EMBL/GenBank/DDBJ whole genome shotgun (WGS) entry which is preliminary data.</text>
</comment>
<keyword evidence="1" id="KW-1133">Transmembrane helix</keyword>
<evidence type="ECO:0000313" key="2">
    <source>
        <dbReference type="EMBL" id="GFY09242.1"/>
    </source>
</evidence>
<reference evidence="2" key="1">
    <citation type="submission" date="2020-08" db="EMBL/GenBank/DDBJ databases">
        <title>Multicomponent nature underlies the extraordinary mechanical properties of spider dragline silk.</title>
        <authorList>
            <person name="Kono N."/>
            <person name="Nakamura H."/>
            <person name="Mori M."/>
            <person name="Yoshida Y."/>
            <person name="Ohtoshi R."/>
            <person name="Malay A.D."/>
            <person name="Moran D.A.P."/>
            <person name="Tomita M."/>
            <person name="Numata K."/>
            <person name="Arakawa K."/>
        </authorList>
    </citation>
    <scope>NUCLEOTIDE SEQUENCE</scope>
</reference>
<dbReference type="AlphaFoldDB" id="A0A8X6S8A0"/>
<sequence>MWMRTSEGDDRNIALNDRTASSGQLAAYWTIATGVLISASSILRRLLHRRLLARAPLSRIPLTAKHQWLRLLWASELRSWQVDRHQVVFSDESRFSLWDHEDRFRCKLYPGERCLSEGVIERYSCLTDGVMVWGGILYYGRSNFLRIEGSYMLQRLFETSAQPNTRNFFLRLVIRRIQAIRNSLPQADIQNLLDSMPRHIAALIAARVGYTKC</sequence>
<keyword evidence="1" id="KW-0812">Transmembrane</keyword>
<keyword evidence="1" id="KW-0472">Membrane</keyword>
<evidence type="ECO:0000256" key="1">
    <source>
        <dbReference type="SAM" id="Phobius"/>
    </source>
</evidence>
<dbReference type="InterPro" id="IPR036397">
    <property type="entry name" value="RNaseH_sf"/>
</dbReference>
<dbReference type="Proteomes" id="UP000887159">
    <property type="component" value="Unassembled WGS sequence"/>
</dbReference>
<feature type="transmembrane region" description="Helical" evidence="1">
    <location>
        <begin position="26"/>
        <end position="47"/>
    </location>
</feature>
<protein>
    <submittedName>
        <fullName evidence="2">Transposable element Tcb2 transposase</fullName>
    </submittedName>
</protein>
<dbReference type="Gene3D" id="3.30.420.10">
    <property type="entry name" value="Ribonuclease H-like superfamily/Ribonuclease H"/>
    <property type="match status" value="1"/>
</dbReference>
<proteinExistence type="predicted"/>
<gene>
    <name evidence="2" type="primary">X975_15742</name>
    <name evidence="2" type="ORF">TNCV_2991601</name>
</gene>
<accession>A0A8X6S8A0</accession>
<name>A0A8X6S8A0_TRICX</name>
<organism evidence="2 3">
    <name type="scientific">Trichonephila clavipes</name>
    <name type="common">Golden silk orbweaver</name>
    <name type="synonym">Nephila clavipes</name>
    <dbReference type="NCBI Taxonomy" id="2585209"/>
    <lineage>
        <taxon>Eukaryota</taxon>
        <taxon>Metazoa</taxon>
        <taxon>Ecdysozoa</taxon>
        <taxon>Arthropoda</taxon>
        <taxon>Chelicerata</taxon>
        <taxon>Arachnida</taxon>
        <taxon>Araneae</taxon>
        <taxon>Araneomorphae</taxon>
        <taxon>Entelegynae</taxon>
        <taxon>Araneoidea</taxon>
        <taxon>Nephilidae</taxon>
        <taxon>Trichonephila</taxon>
    </lineage>
</organism>
<evidence type="ECO:0000313" key="3">
    <source>
        <dbReference type="Proteomes" id="UP000887159"/>
    </source>
</evidence>
<dbReference type="GO" id="GO:0003676">
    <property type="term" value="F:nucleic acid binding"/>
    <property type="evidence" value="ECO:0007669"/>
    <property type="project" value="InterPro"/>
</dbReference>